<feature type="non-terminal residue" evidence="2">
    <location>
        <position position="1"/>
    </location>
</feature>
<sequence>HTSIRPSPAAFVPHCLRNADVIEHVGGTTNGRRAFEPANRSAAGSRWPCSVPGRPPQEEG</sequence>
<protein>
    <submittedName>
        <fullName evidence="2">Uncharacterized protein</fullName>
    </submittedName>
</protein>
<reference evidence="2" key="2">
    <citation type="submission" date="2016-06" db="EMBL/GenBank/DDBJ databases">
        <title>The genome of a short-lived fish provides insights into sex chromosome evolution and the genetic control of aging.</title>
        <authorList>
            <person name="Reichwald K."/>
            <person name="Felder M."/>
            <person name="Petzold A."/>
            <person name="Koch P."/>
            <person name="Groth M."/>
            <person name="Platzer M."/>
        </authorList>
    </citation>
    <scope>NUCLEOTIDE SEQUENCE</scope>
    <source>
        <tissue evidence="2">Brain</tissue>
    </source>
</reference>
<evidence type="ECO:0000256" key="1">
    <source>
        <dbReference type="SAM" id="MobiDB-lite"/>
    </source>
</evidence>
<feature type="region of interest" description="Disordered" evidence="1">
    <location>
        <begin position="29"/>
        <end position="60"/>
    </location>
</feature>
<name>A0A1A8HCZ0_9TELE</name>
<feature type="non-terminal residue" evidence="2">
    <location>
        <position position="60"/>
    </location>
</feature>
<organism evidence="2">
    <name type="scientific">Nothobranchius korthausae</name>
    <dbReference type="NCBI Taxonomy" id="1143690"/>
    <lineage>
        <taxon>Eukaryota</taxon>
        <taxon>Metazoa</taxon>
        <taxon>Chordata</taxon>
        <taxon>Craniata</taxon>
        <taxon>Vertebrata</taxon>
        <taxon>Euteleostomi</taxon>
        <taxon>Actinopterygii</taxon>
        <taxon>Neopterygii</taxon>
        <taxon>Teleostei</taxon>
        <taxon>Neoteleostei</taxon>
        <taxon>Acanthomorphata</taxon>
        <taxon>Ovalentaria</taxon>
        <taxon>Atherinomorphae</taxon>
        <taxon>Cyprinodontiformes</taxon>
        <taxon>Nothobranchiidae</taxon>
        <taxon>Nothobranchius</taxon>
    </lineage>
</organism>
<gene>
    <name evidence="2" type="primary">Nfu_g_1_013509</name>
</gene>
<accession>A0A1A8HCZ0</accession>
<dbReference type="EMBL" id="HAEC01013131">
    <property type="protein sequence ID" value="SBQ81348.1"/>
    <property type="molecule type" value="Transcribed_RNA"/>
</dbReference>
<evidence type="ECO:0000313" key="2">
    <source>
        <dbReference type="EMBL" id="SBQ81348.1"/>
    </source>
</evidence>
<dbReference type="AlphaFoldDB" id="A0A1A8HCZ0"/>
<reference evidence="2" key="1">
    <citation type="submission" date="2016-05" db="EMBL/GenBank/DDBJ databases">
        <authorList>
            <person name="Lavstsen T."/>
            <person name="Jespersen J.S."/>
        </authorList>
    </citation>
    <scope>NUCLEOTIDE SEQUENCE</scope>
    <source>
        <tissue evidence="2">Brain</tissue>
    </source>
</reference>
<proteinExistence type="predicted"/>